<keyword evidence="1" id="KW-0732">Signal</keyword>
<dbReference type="EMBL" id="CP019352">
    <property type="protein sequence ID" value="APX99060.1"/>
    <property type="molecule type" value="Genomic_DNA"/>
</dbReference>
<evidence type="ECO:0000313" key="3">
    <source>
        <dbReference type="Proteomes" id="UP000187506"/>
    </source>
</evidence>
<reference evidence="2 3" key="1">
    <citation type="submission" date="2017-01" db="EMBL/GenBank/DDBJ databases">
        <title>Complete genome of Lacinutrix venerupis DOK2-8 isolated from seawater in Dokdo.</title>
        <authorList>
            <person name="Chi W.-J."/>
            <person name="Kim J.H."/>
        </authorList>
    </citation>
    <scope>NUCLEOTIDE SEQUENCE [LARGE SCALE GENOMIC DNA]</scope>
    <source>
        <strain evidence="2 3">DOK2-8</strain>
    </source>
</reference>
<dbReference type="Proteomes" id="UP000187506">
    <property type="component" value="Chromosome"/>
</dbReference>
<evidence type="ECO:0000256" key="1">
    <source>
        <dbReference type="SAM" id="SignalP"/>
    </source>
</evidence>
<keyword evidence="3" id="KW-1185">Reference proteome</keyword>
<dbReference type="AlphaFoldDB" id="A0AAC9LI79"/>
<dbReference type="KEGG" id="lvn:BWR22_01625"/>
<evidence type="ECO:0008006" key="4">
    <source>
        <dbReference type="Google" id="ProtNLM"/>
    </source>
</evidence>
<dbReference type="CDD" id="cd12105">
    <property type="entry name" value="HmuY"/>
    <property type="match status" value="1"/>
</dbReference>
<feature type="chain" id="PRO_5042055400" description="Heme-binding HmuY-like protein" evidence="1">
    <location>
        <begin position="23"/>
        <end position="368"/>
    </location>
</feature>
<dbReference type="Pfam" id="PF14064">
    <property type="entry name" value="HmuY"/>
    <property type="match status" value="2"/>
</dbReference>
<sequence>MKNKFFTLALCLTALVFTNCSSDDDNNTVAGPLNIIIEGAAIAPSVGGPNQQNQVYVDLSTNTTTSVQRDSWDLGFYSGSDFRVVINGSIAMAAAQLTATDIDAVTSSDQEVQDLQPMVRTNTYNEVSMQYVDDPSGDLNATAISEISATDSNNNVYLVNLGNEVGTETPATGSIDTSDDPRGWKKIRVLQDGANYILQYADLDATTHQEVTISKNANYNYTFFSFNTNSEIVIEPAKEDWDLNFTTFTDEVFIGADSYGPYFYSDFVLSNIKEDTKVYMIDTEVETDLSYDNFTLADIDNTLFSLDQRSIGSSWRNSGGPNSSPSLKDNVFYIVSDTDGNLYKLKFLALFNEAGERGYPEFVYSLLQ</sequence>
<dbReference type="RefSeq" id="WP_076731702.1">
    <property type="nucleotide sequence ID" value="NZ_CP019352.1"/>
</dbReference>
<organism evidence="2 3">
    <name type="scientific">Lacinutrix venerupis</name>
    <dbReference type="NCBI Taxonomy" id="1486034"/>
    <lineage>
        <taxon>Bacteria</taxon>
        <taxon>Pseudomonadati</taxon>
        <taxon>Bacteroidota</taxon>
        <taxon>Flavobacteriia</taxon>
        <taxon>Flavobacteriales</taxon>
        <taxon>Flavobacteriaceae</taxon>
        <taxon>Lacinutrix</taxon>
    </lineage>
</organism>
<evidence type="ECO:0000313" key="2">
    <source>
        <dbReference type="EMBL" id="APX99060.1"/>
    </source>
</evidence>
<accession>A0AAC9LI79</accession>
<dbReference type="InterPro" id="IPR025921">
    <property type="entry name" value="HmuY"/>
</dbReference>
<feature type="signal peptide" evidence="1">
    <location>
        <begin position="1"/>
        <end position="22"/>
    </location>
</feature>
<gene>
    <name evidence="2" type="ORF">BWR22_01625</name>
</gene>
<protein>
    <recommendedName>
        <fullName evidence="4">Heme-binding HmuY-like protein</fullName>
    </recommendedName>
</protein>
<proteinExistence type="predicted"/>
<name>A0AAC9LI79_9FLAO</name>